<protein>
    <submittedName>
        <fullName evidence="1">Uncharacterized protein</fullName>
    </submittedName>
</protein>
<dbReference type="OrthoDB" id="10402449at2759"/>
<dbReference type="VEuPathDB" id="FungiDB:RO3G_09280"/>
<dbReference type="GeneID" id="93616246"/>
<sequence length="101" mass="11149">MGSKVMTLTGNSVFEENGMLKKEDIKQLLPKGITKKTQVVSDILGLIELFKDDSELEIIGNASISLYLRSIVISSTNGLKNANEDIIKISEISFFELKSVQ</sequence>
<proteinExistence type="predicted"/>
<evidence type="ECO:0000313" key="2">
    <source>
        <dbReference type="Proteomes" id="UP000009138"/>
    </source>
</evidence>
<evidence type="ECO:0000313" key="1">
    <source>
        <dbReference type="EMBL" id="EIE84570.1"/>
    </source>
</evidence>
<accession>I1C7Z0</accession>
<organism evidence="1 2">
    <name type="scientific">Rhizopus delemar (strain RA 99-880 / ATCC MYA-4621 / FGSC 9543 / NRRL 43880)</name>
    <name type="common">Mucormycosis agent</name>
    <name type="synonym">Rhizopus arrhizus var. delemar</name>
    <dbReference type="NCBI Taxonomy" id="246409"/>
    <lineage>
        <taxon>Eukaryota</taxon>
        <taxon>Fungi</taxon>
        <taxon>Fungi incertae sedis</taxon>
        <taxon>Mucoromycota</taxon>
        <taxon>Mucoromycotina</taxon>
        <taxon>Mucoromycetes</taxon>
        <taxon>Mucorales</taxon>
        <taxon>Mucorineae</taxon>
        <taxon>Rhizopodaceae</taxon>
        <taxon>Rhizopus</taxon>
    </lineage>
</organism>
<gene>
    <name evidence="1" type="ORF">RO3G_09280</name>
</gene>
<dbReference type="RefSeq" id="XP_067519966.1">
    <property type="nucleotide sequence ID" value="XM_067663865.1"/>
</dbReference>
<dbReference type="InParanoid" id="I1C7Z0"/>
<name>I1C7Z0_RHIO9</name>
<reference evidence="1 2" key="1">
    <citation type="journal article" date="2009" name="PLoS Genet.">
        <title>Genomic analysis of the basal lineage fungus Rhizopus oryzae reveals a whole-genome duplication.</title>
        <authorList>
            <person name="Ma L.-J."/>
            <person name="Ibrahim A.S."/>
            <person name="Skory C."/>
            <person name="Grabherr M.G."/>
            <person name="Burger G."/>
            <person name="Butler M."/>
            <person name="Elias M."/>
            <person name="Idnurm A."/>
            <person name="Lang B.F."/>
            <person name="Sone T."/>
            <person name="Abe A."/>
            <person name="Calvo S.E."/>
            <person name="Corrochano L.M."/>
            <person name="Engels R."/>
            <person name="Fu J."/>
            <person name="Hansberg W."/>
            <person name="Kim J.-M."/>
            <person name="Kodira C.D."/>
            <person name="Koehrsen M.J."/>
            <person name="Liu B."/>
            <person name="Miranda-Saavedra D."/>
            <person name="O'Leary S."/>
            <person name="Ortiz-Castellanos L."/>
            <person name="Poulter R."/>
            <person name="Rodriguez-Romero J."/>
            <person name="Ruiz-Herrera J."/>
            <person name="Shen Y.-Q."/>
            <person name="Zeng Q."/>
            <person name="Galagan J."/>
            <person name="Birren B.W."/>
            <person name="Cuomo C.A."/>
            <person name="Wickes B.L."/>
        </authorList>
    </citation>
    <scope>NUCLEOTIDE SEQUENCE [LARGE SCALE GENOMIC DNA]</scope>
    <source>
        <strain evidence="2">RA 99-880 / ATCC MYA-4621 / FGSC 9543 / NRRL 43880</strain>
    </source>
</reference>
<dbReference type="EMBL" id="CH476738">
    <property type="protein sequence ID" value="EIE84570.1"/>
    <property type="molecule type" value="Genomic_DNA"/>
</dbReference>
<dbReference type="AlphaFoldDB" id="I1C7Z0"/>
<dbReference type="Proteomes" id="UP000009138">
    <property type="component" value="Unassembled WGS sequence"/>
</dbReference>
<keyword evidence="2" id="KW-1185">Reference proteome</keyword>